<dbReference type="PANTHER" id="PTHR18964">
    <property type="entry name" value="ROK (REPRESSOR, ORF, KINASE) FAMILY"/>
    <property type="match status" value="1"/>
</dbReference>
<dbReference type="FunCoup" id="A0A517SFQ0">
    <property type="interactions" value="141"/>
</dbReference>
<proteinExistence type="inferred from homology"/>
<name>A0A517SFQ0_9PLAN</name>
<dbReference type="InterPro" id="IPR000600">
    <property type="entry name" value="ROK"/>
</dbReference>
<keyword evidence="2" id="KW-0808">Transferase</keyword>
<accession>A0A517SFQ0</accession>
<keyword evidence="2" id="KW-0418">Kinase</keyword>
<evidence type="ECO:0000313" key="2">
    <source>
        <dbReference type="EMBL" id="QDT54949.1"/>
    </source>
</evidence>
<dbReference type="InParanoid" id="A0A517SFQ0"/>
<dbReference type="RefSeq" id="WP_145030758.1">
    <property type="nucleotide sequence ID" value="NZ_CP036271.1"/>
</dbReference>
<evidence type="ECO:0000256" key="1">
    <source>
        <dbReference type="ARBA" id="ARBA00006479"/>
    </source>
</evidence>
<protein>
    <submittedName>
        <fullName evidence="2">Glucokinase</fullName>
        <ecNumber evidence="2">2.7.1.2</ecNumber>
    </submittedName>
</protein>
<dbReference type="GO" id="GO:0004340">
    <property type="term" value="F:glucokinase activity"/>
    <property type="evidence" value="ECO:0007669"/>
    <property type="project" value="UniProtKB-EC"/>
</dbReference>
<dbReference type="InterPro" id="IPR049874">
    <property type="entry name" value="ROK_cs"/>
</dbReference>
<dbReference type="Gene3D" id="3.30.420.40">
    <property type="match status" value="2"/>
</dbReference>
<sequence>MDDVFAGVDVGGTSVKLAFGTADGEILAESSIPTESHRGPDSVLKRIAEGVKHLTAQTGAAPRRIGMGIPGIVDIPRGITKFLPNLMGHWKDVPAADTLSALVDCPVTLLNDVRTATLGELAYGHGRNPAIGTFVLMAIGTGIGGGVVIDRKLRLGPIGAAGEVGHQTIQPDGPRCGCGNYGCLETLASGTAIAAEGVRLVLMGLAPILREKSEGNTAKITAKLVAESADEGDDACRDAIQGAGRWLGIAVANIVTTIHPDLIVIGGGVSRIGEVLIERIREEVVARVPMYPPETIRVEPSLLSDKAGILGAVALAARGLA</sequence>
<dbReference type="EC" id="2.7.1.2" evidence="2"/>
<dbReference type="EMBL" id="CP036271">
    <property type="protein sequence ID" value="QDT54949.1"/>
    <property type="molecule type" value="Genomic_DNA"/>
</dbReference>
<evidence type="ECO:0000313" key="3">
    <source>
        <dbReference type="Proteomes" id="UP000315700"/>
    </source>
</evidence>
<dbReference type="Proteomes" id="UP000315700">
    <property type="component" value="Chromosome"/>
</dbReference>
<dbReference type="OrthoDB" id="9795247at2"/>
<dbReference type="InterPro" id="IPR043129">
    <property type="entry name" value="ATPase_NBD"/>
</dbReference>
<keyword evidence="3" id="KW-1185">Reference proteome</keyword>
<comment type="similarity">
    <text evidence="1">Belongs to the ROK (NagC/XylR) family.</text>
</comment>
<organism evidence="2 3">
    <name type="scientific">Caulifigura coniformis</name>
    <dbReference type="NCBI Taxonomy" id="2527983"/>
    <lineage>
        <taxon>Bacteria</taxon>
        <taxon>Pseudomonadati</taxon>
        <taxon>Planctomycetota</taxon>
        <taxon>Planctomycetia</taxon>
        <taxon>Planctomycetales</taxon>
        <taxon>Planctomycetaceae</taxon>
        <taxon>Caulifigura</taxon>
    </lineage>
</organism>
<gene>
    <name evidence="2" type="primary">glcK_3</name>
    <name evidence="2" type="ORF">Pan44_29900</name>
</gene>
<dbReference type="SUPFAM" id="SSF53067">
    <property type="entry name" value="Actin-like ATPase domain"/>
    <property type="match status" value="1"/>
</dbReference>
<dbReference type="KEGG" id="ccos:Pan44_29900"/>
<reference evidence="2 3" key="1">
    <citation type="submission" date="2019-02" db="EMBL/GenBank/DDBJ databases">
        <title>Deep-cultivation of Planctomycetes and their phenomic and genomic characterization uncovers novel biology.</title>
        <authorList>
            <person name="Wiegand S."/>
            <person name="Jogler M."/>
            <person name="Boedeker C."/>
            <person name="Pinto D."/>
            <person name="Vollmers J."/>
            <person name="Rivas-Marin E."/>
            <person name="Kohn T."/>
            <person name="Peeters S.H."/>
            <person name="Heuer A."/>
            <person name="Rast P."/>
            <person name="Oberbeckmann S."/>
            <person name="Bunk B."/>
            <person name="Jeske O."/>
            <person name="Meyerdierks A."/>
            <person name="Storesund J.E."/>
            <person name="Kallscheuer N."/>
            <person name="Luecker S."/>
            <person name="Lage O.M."/>
            <person name="Pohl T."/>
            <person name="Merkel B.J."/>
            <person name="Hornburger P."/>
            <person name="Mueller R.-W."/>
            <person name="Bruemmer F."/>
            <person name="Labrenz M."/>
            <person name="Spormann A.M."/>
            <person name="Op den Camp H."/>
            <person name="Overmann J."/>
            <person name="Amann R."/>
            <person name="Jetten M.S.M."/>
            <person name="Mascher T."/>
            <person name="Medema M.H."/>
            <person name="Devos D.P."/>
            <person name="Kaster A.-K."/>
            <person name="Ovreas L."/>
            <person name="Rohde M."/>
            <person name="Galperin M.Y."/>
            <person name="Jogler C."/>
        </authorList>
    </citation>
    <scope>NUCLEOTIDE SEQUENCE [LARGE SCALE GENOMIC DNA]</scope>
    <source>
        <strain evidence="2 3">Pan44</strain>
    </source>
</reference>
<dbReference type="AlphaFoldDB" id="A0A517SFQ0"/>
<dbReference type="Pfam" id="PF00480">
    <property type="entry name" value="ROK"/>
    <property type="match status" value="1"/>
</dbReference>
<dbReference type="PANTHER" id="PTHR18964:SF149">
    <property type="entry name" value="BIFUNCTIONAL UDP-N-ACETYLGLUCOSAMINE 2-EPIMERASE_N-ACETYLMANNOSAMINE KINASE"/>
    <property type="match status" value="1"/>
</dbReference>
<dbReference type="PROSITE" id="PS01125">
    <property type="entry name" value="ROK"/>
    <property type="match status" value="1"/>
</dbReference>